<dbReference type="InterPro" id="IPR053008">
    <property type="entry name" value="Phomopsin_biosynth_assoc"/>
</dbReference>
<dbReference type="PANTHER" id="PTHR35896:SF3">
    <property type="entry name" value="MAJOR FACILITATOR SUPERFAMILY TRANSPORTER"/>
    <property type="match status" value="1"/>
</dbReference>
<evidence type="ECO:0000313" key="2">
    <source>
        <dbReference type="EMBL" id="KAF9878274.1"/>
    </source>
</evidence>
<reference evidence="2" key="1">
    <citation type="submission" date="2020-03" db="EMBL/GenBank/DDBJ databases">
        <authorList>
            <person name="He L."/>
        </authorList>
    </citation>
    <scope>NUCLEOTIDE SEQUENCE</scope>
    <source>
        <strain evidence="2">CkLH20</strain>
    </source>
</reference>
<gene>
    <name evidence="2" type="ORF">CkaCkLH20_04312</name>
</gene>
<protein>
    <submittedName>
        <fullName evidence="2">Uncharacterized protein</fullName>
    </submittedName>
</protein>
<sequence>MDPTGNFEKRHSSEASRLMDKVGNYPRGVWSWLPGRFFGTSNYTAVDDPGEPEDNAASLALELRKRTTSLRRWRCISAVLTAALVLTWAFVPASTTEPTPARYPQPDEGTDNILKWMKEAETADGHYWCGPTTEEAKKRGCTFNKLHNRWMSPHCAADFEPARDAVFEALDGDVPEFVFYNDEDGKPGAKFSEEELNNLDILTPAWTTVGHHMTHCMYLLLQAAASLNLGTKADMVVHAWEHAGHCASVIMNITKTAPGWQDVASFGHTQSGVCW</sequence>
<keyword evidence="3" id="KW-1185">Reference proteome</keyword>
<dbReference type="EMBL" id="JAATWM020000011">
    <property type="protein sequence ID" value="KAF9878274.1"/>
    <property type="molecule type" value="Genomic_DNA"/>
</dbReference>
<dbReference type="GeneID" id="62160105"/>
<keyword evidence="1" id="KW-1133">Transmembrane helix</keyword>
<dbReference type="RefSeq" id="XP_038747735.1">
    <property type="nucleotide sequence ID" value="XM_038887031.1"/>
</dbReference>
<organism evidence="2 3">
    <name type="scientific">Colletotrichum karsti</name>
    <dbReference type="NCBI Taxonomy" id="1095194"/>
    <lineage>
        <taxon>Eukaryota</taxon>
        <taxon>Fungi</taxon>
        <taxon>Dikarya</taxon>
        <taxon>Ascomycota</taxon>
        <taxon>Pezizomycotina</taxon>
        <taxon>Sordariomycetes</taxon>
        <taxon>Hypocreomycetidae</taxon>
        <taxon>Glomerellales</taxon>
        <taxon>Glomerellaceae</taxon>
        <taxon>Colletotrichum</taxon>
        <taxon>Colletotrichum boninense species complex</taxon>
    </lineage>
</organism>
<dbReference type="AlphaFoldDB" id="A0A9P6I964"/>
<accession>A0A9P6I964</accession>
<dbReference type="Proteomes" id="UP000781932">
    <property type="component" value="Unassembled WGS sequence"/>
</dbReference>
<name>A0A9P6I964_9PEZI</name>
<feature type="transmembrane region" description="Helical" evidence="1">
    <location>
        <begin position="73"/>
        <end position="91"/>
    </location>
</feature>
<reference evidence="2" key="2">
    <citation type="submission" date="2020-11" db="EMBL/GenBank/DDBJ databases">
        <title>Whole genome sequencing of Colletotrichum sp.</title>
        <authorList>
            <person name="Li H."/>
        </authorList>
    </citation>
    <scope>NUCLEOTIDE SEQUENCE</scope>
    <source>
        <strain evidence="2">CkLH20</strain>
    </source>
</reference>
<comment type="caution">
    <text evidence="2">The sequence shown here is derived from an EMBL/GenBank/DDBJ whole genome shotgun (WGS) entry which is preliminary data.</text>
</comment>
<keyword evidence="1" id="KW-0472">Membrane</keyword>
<keyword evidence="1" id="KW-0812">Transmembrane</keyword>
<dbReference type="PANTHER" id="PTHR35896">
    <property type="entry name" value="IG-LIKE DOMAIN-CONTAINING PROTEIN"/>
    <property type="match status" value="1"/>
</dbReference>
<proteinExistence type="predicted"/>
<evidence type="ECO:0000256" key="1">
    <source>
        <dbReference type="SAM" id="Phobius"/>
    </source>
</evidence>
<evidence type="ECO:0000313" key="3">
    <source>
        <dbReference type="Proteomes" id="UP000781932"/>
    </source>
</evidence>
<dbReference type="OrthoDB" id="3501153at2759"/>